<evidence type="ECO:0000313" key="1">
    <source>
        <dbReference type="EMBL" id="QKX59034.1"/>
    </source>
</evidence>
<evidence type="ECO:0000313" key="2">
    <source>
        <dbReference type="Proteomes" id="UP000509510"/>
    </source>
</evidence>
<gene>
    <name evidence="1" type="ORF">TRUGW13939_06163</name>
</gene>
<reference evidence="2" key="1">
    <citation type="submission" date="2020-06" db="EMBL/GenBank/DDBJ databases">
        <title>A chromosome-scale genome assembly of Talaromyces rugulosus W13939.</title>
        <authorList>
            <person name="Wang B."/>
            <person name="Guo L."/>
            <person name="Ye K."/>
            <person name="Wang L."/>
        </authorList>
    </citation>
    <scope>NUCLEOTIDE SEQUENCE [LARGE SCALE GENOMIC DNA]</scope>
    <source>
        <strain evidence="2">W13939</strain>
    </source>
</reference>
<name>A0A7H8QY29_TALRU</name>
<dbReference type="OrthoDB" id="4342612at2759"/>
<organism evidence="1 2">
    <name type="scientific">Talaromyces rugulosus</name>
    <name type="common">Penicillium rugulosum</name>
    <dbReference type="NCBI Taxonomy" id="121627"/>
    <lineage>
        <taxon>Eukaryota</taxon>
        <taxon>Fungi</taxon>
        <taxon>Dikarya</taxon>
        <taxon>Ascomycota</taxon>
        <taxon>Pezizomycotina</taxon>
        <taxon>Eurotiomycetes</taxon>
        <taxon>Eurotiomycetidae</taxon>
        <taxon>Eurotiales</taxon>
        <taxon>Trichocomaceae</taxon>
        <taxon>Talaromyces</taxon>
        <taxon>Talaromyces sect. Islandici</taxon>
    </lineage>
</organism>
<proteinExistence type="predicted"/>
<accession>A0A7H8QY29</accession>
<dbReference type="InterPro" id="IPR046670">
    <property type="entry name" value="DUF6540"/>
</dbReference>
<dbReference type="Proteomes" id="UP000509510">
    <property type="component" value="Chromosome III"/>
</dbReference>
<keyword evidence="2" id="KW-1185">Reference proteome</keyword>
<sequence>MNYYYPTPTTPISTTGTTERCEFNGRHFKRRRGTQKWIVFEAEKEKPQGPTSDPYYVYLVQEQNPGPLHWSLFITKENKIGLVYQVTGDAEFMTYQPSTCEINLFDSESFLNAYELAVLNEQQAAVVRQVAENEPPPRAPNRQSVLENCQGWTVRVIAKLVERGIVPTSKLELARSMVEPL</sequence>
<dbReference type="RefSeq" id="XP_035345212.1">
    <property type="nucleotide sequence ID" value="XM_035489319.1"/>
</dbReference>
<dbReference type="GeneID" id="55993659"/>
<dbReference type="KEGG" id="trg:TRUGW13939_06163"/>
<protein>
    <submittedName>
        <fullName evidence="1">Uncharacterized protein</fullName>
    </submittedName>
</protein>
<dbReference type="EMBL" id="CP055900">
    <property type="protein sequence ID" value="QKX59034.1"/>
    <property type="molecule type" value="Genomic_DNA"/>
</dbReference>
<dbReference type="Pfam" id="PF20174">
    <property type="entry name" value="DUF6540"/>
    <property type="match status" value="1"/>
</dbReference>
<dbReference type="AlphaFoldDB" id="A0A7H8QY29"/>